<evidence type="ECO:0000313" key="17">
    <source>
        <dbReference type="EMBL" id="KAK7798200.1"/>
    </source>
</evidence>
<feature type="compositionally biased region" description="Polar residues" evidence="15">
    <location>
        <begin position="27"/>
        <end position="41"/>
    </location>
</feature>
<organism evidence="17 18">
    <name type="scientific">Myodes glareolus</name>
    <name type="common">Bank vole</name>
    <name type="synonym">Clethrionomys glareolus</name>
    <dbReference type="NCBI Taxonomy" id="447135"/>
    <lineage>
        <taxon>Eukaryota</taxon>
        <taxon>Metazoa</taxon>
        <taxon>Chordata</taxon>
        <taxon>Craniata</taxon>
        <taxon>Vertebrata</taxon>
        <taxon>Euteleostomi</taxon>
        <taxon>Mammalia</taxon>
        <taxon>Eutheria</taxon>
        <taxon>Euarchontoglires</taxon>
        <taxon>Glires</taxon>
        <taxon>Rodentia</taxon>
        <taxon>Myomorpha</taxon>
        <taxon>Muroidea</taxon>
        <taxon>Cricetidae</taxon>
        <taxon>Arvicolinae</taxon>
        <taxon>Myodes</taxon>
    </lineage>
</organism>
<evidence type="ECO:0000256" key="8">
    <source>
        <dbReference type="ARBA" id="ARBA00022842"/>
    </source>
</evidence>
<dbReference type="InterPro" id="IPR000719">
    <property type="entry name" value="Prot_kinase_dom"/>
</dbReference>
<evidence type="ECO:0000256" key="5">
    <source>
        <dbReference type="ARBA" id="ARBA00022741"/>
    </source>
</evidence>
<keyword evidence="18" id="KW-1185">Reference proteome</keyword>
<dbReference type="InterPro" id="IPR017441">
    <property type="entry name" value="Protein_kinase_ATP_BS"/>
</dbReference>
<dbReference type="FunFam" id="3.30.200.20:FF:000115">
    <property type="entry name" value="Wee1-like kinase 2"/>
    <property type="match status" value="1"/>
</dbReference>
<keyword evidence="6" id="KW-0418">Kinase</keyword>
<keyword evidence="9" id="KW-0829">Tyrosine-protein kinase</keyword>
<evidence type="ECO:0000256" key="11">
    <source>
        <dbReference type="ARBA" id="ARBA00040089"/>
    </source>
</evidence>
<dbReference type="GO" id="GO:0004715">
    <property type="term" value="F:non-membrane spanning protein tyrosine kinase activity"/>
    <property type="evidence" value="ECO:0007669"/>
    <property type="project" value="UniProtKB-EC"/>
</dbReference>
<evidence type="ECO:0000256" key="9">
    <source>
        <dbReference type="ARBA" id="ARBA00023137"/>
    </source>
</evidence>
<feature type="compositionally biased region" description="Low complexity" evidence="15">
    <location>
        <begin position="103"/>
        <end position="114"/>
    </location>
</feature>
<keyword evidence="4" id="KW-0479">Metal-binding</keyword>
<accession>A0AAW0H9Y8</accession>
<evidence type="ECO:0000256" key="10">
    <source>
        <dbReference type="ARBA" id="ARBA00023242"/>
    </source>
</evidence>
<feature type="compositionally biased region" description="Basic and acidic residues" evidence="15">
    <location>
        <begin position="52"/>
        <end position="70"/>
    </location>
</feature>
<dbReference type="GO" id="GO:0005737">
    <property type="term" value="C:cytoplasm"/>
    <property type="evidence" value="ECO:0007669"/>
    <property type="project" value="TreeGrafter"/>
</dbReference>
<dbReference type="AlphaFoldDB" id="A0AAW0H9Y8"/>
<keyword evidence="10" id="KW-0539">Nucleus</keyword>
<feature type="compositionally biased region" description="Basic and acidic residues" evidence="15">
    <location>
        <begin position="1"/>
        <end position="12"/>
    </location>
</feature>
<dbReference type="PANTHER" id="PTHR11042">
    <property type="entry name" value="EUKARYOTIC TRANSLATION INITIATION FACTOR 2-ALPHA KINASE EIF2-ALPHA KINASE -RELATED"/>
    <property type="match status" value="1"/>
</dbReference>
<evidence type="ECO:0000256" key="6">
    <source>
        <dbReference type="ARBA" id="ARBA00022777"/>
    </source>
</evidence>
<comment type="subcellular location">
    <subcellularLocation>
        <location evidence="1">Nucleus</location>
    </subcellularLocation>
</comment>
<dbReference type="GO" id="GO:0005634">
    <property type="term" value="C:nucleus"/>
    <property type="evidence" value="ECO:0007669"/>
    <property type="project" value="UniProtKB-SubCell"/>
</dbReference>
<feature type="binding site" evidence="14">
    <location>
        <position position="236"/>
    </location>
    <ligand>
        <name>ATP</name>
        <dbReference type="ChEBI" id="CHEBI:30616"/>
    </ligand>
</feature>
<evidence type="ECO:0000256" key="3">
    <source>
        <dbReference type="ARBA" id="ARBA00022679"/>
    </source>
</evidence>
<evidence type="ECO:0000256" key="7">
    <source>
        <dbReference type="ARBA" id="ARBA00022840"/>
    </source>
</evidence>
<dbReference type="InterPro" id="IPR011009">
    <property type="entry name" value="Kinase-like_dom_sf"/>
</dbReference>
<feature type="region of interest" description="Disordered" evidence="15">
    <location>
        <begin position="164"/>
        <end position="188"/>
    </location>
</feature>
<evidence type="ECO:0000256" key="2">
    <source>
        <dbReference type="ARBA" id="ARBA00011903"/>
    </source>
</evidence>
<evidence type="ECO:0000259" key="16">
    <source>
        <dbReference type="PROSITE" id="PS50011"/>
    </source>
</evidence>
<dbReference type="PROSITE" id="PS50011">
    <property type="entry name" value="PROTEIN_KINASE_DOM"/>
    <property type="match status" value="1"/>
</dbReference>
<dbReference type="EMBL" id="JBBHLL010000719">
    <property type="protein sequence ID" value="KAK7798200.1"/>
    <property type="molecule type" value="Genomic_DNA"/>
</dbReference>
<evidence type="ECO:0000256" key="1">
    <source>
        <dbReference type="ARBA" id="ARBA00004123"/>
    </source>
</evidence>
<evidence type="ECO:0000256" key="14">
    <source>
        <dbReference type="PROSITE-ProRule" id="PRU10141"/>
    </source>
</evidence>
<evidence type="ECO:0000256" key="12">
    <source>
        <dbReference type="ARBA" id="ARBA00041610"/>
    </source>
</evidence>
<dbReference type="SUPFAM" id="SSF56112">
    <property type="entry name" value="Protein kinase-like (PK-like)"/>
    <property type="match status" value="1"/>
</dbReference>
<keyword evidence="8" id="KW-0460">Magnesium</keyword>
<gene>
    <name evidence="17" type="ORF">U0070_002926</name>
</gene>
<dbReference type="PROSITE" id="PS00107">
    <property type="entry name" value="PROTEIN_KINASE_ATP"/>
    <property type="match status" value="1"/>
</dbReference>
<evidence type="ECO:0000313" key="18">
    <source>
        <dbReference type="Proteomes" id="UP001488838"/>
    </source>
</evidence>
<dbReference type="GO" id="GO:0060631">
    <property type="term" value="P:regulation of meiosis I"/>
    <property type="evidence" value="ECO:0007669"/>
    <property type="project" value="TreeGrafter"/>
</dbReference>
<dbReference type="InterPro" id="IPR050339">
    <property type="entry name" value="CC_SR_Kinase"/>
</dbReference>
<dbReference type="Gene3D" id="3.30.200.20">
    <property type="entry name" value="Phosphorylase Kinase, domain 1"/>
    <property type="match status" value="1"/>
</dbReference>
<sequence>MADRGVDQRLNKELNFSVCEDDFENGGQMTTQGTGEAQSPASERDEDEEMEDPKSPPRDERYPSQNRDTESPGPVLWVPVSILPKCPETPRPSRKSKLPVTDNLSPPKNSLNPPEMISKGKLSTQSAKHLRLTPSLFMDETSLSLVNINPFTPESYRKVVLQSNNKRKTRGCQEEPGEGGSKSEHGLPTKRSILRETNMTSRYEKEFLEVEKIGVGEFGTVYKCIKRLDGCLYAIKRSSKSFSGLSNDLDLHEVYAQAVLDHHPHVVRYYSSWTEDGHVVIQNEYCNGGSLQAVITENIE</sequence>
<dbReference type="PANTHER" id="PTHR11042:SF75">
    <property type="entry name" value="WEE1-LIKE PROTEIN KINASE 2"/>
    <property type="match status" value="1"/>
</dbReference>
<comment type="caution">
    <text evidence="17">The sequence shown here is derived from an EMBL/GenBank/DDBJ whole genome shotgun (WGS) entry which is preliminary data.</text>
</comment>
<keyword evidence="5 14" id="KW-0547">Nucleotide-binding</keyword>
<dbReference type="Proteomes" id="UP001488838">
    <property type="component" value="Unassembled WGS sequence"/>
</dbReference>
<evidence type="ECO:0000256" key="15">
    <source>
        <dbReference type="SAM" id="MobiDB-lite"/>
    </source>
</evidence>
<dbReference type="EC" id="2.7.10.2" evidence="2"/>
<name>A0AAW0H9Y8_MYOGA</name>
<keyword evidence="7 14" id="KW-0067">ATP-binding</keyword>
<feature type="region of interest" description="Disordered" evidence="15">
    <location>
        <begin position="1"/>
        <end position="121"/>
    </location>
</feature>
<feature type="domain" description="Protein kinase" evidence="16">
    <location>
        <begin position="207"/>
        <end position="300"/>
    </location>
</feature>
<evidence type="ECO:0000256" key="4">
    <source>
        <dbReference type="ARBA" id="ARBA00022723"/>
    </source>
</evidence>
<evidence type="ECO:0000256" key="13">
    <source>
        <dbReference type="ARBA" id="ARBA00042459"/>
    </source>
</evidence>
<dbReference type="Pfam" id="PF00069">
    <property type="entry name" value="Pkinase"/>
    <property type="match status" value="1"/>
</dbReference>
<dbReference type="GO" id="GO:0046872">
    <property type="term" value="F:metal ion binding"/>
    <property type="evidence" value="ECO:0007669"/>
    <property type="project" value="UniProtKB-KW"/>
</dbReference>
<dbReference type="GO" id="GO:0005524">
    <property type="term" value="F:ATP binding"/>
    <property type="evidence" value="ECO:0007669"/>
    <property type="project" value="UniProtKB-UniRule"/>
</dbReference>
<proteinExistence type="predicted"/>
<keyword evidence="3" id="KW-0808">Transferase</keyword>
<protein>
    <recommendedName>
        <fullName evidence="11">Wee1-like protein kinase 2</fullName>
        <ecNumber evidence="2">2.7.10.2</ecNumber>
    </recommendedName>
    <alternativeName>
        <fullName evidence="12">Wee1-like protein kinase 1B</fullName>
    </alternativeName>
    <alternativeName>
        <fullName evidence="13">Wee1B kinase</fullName>
    </alternativeName>
</protein>
<reference evidence="17 18" key="1">
    <citation type="journal article" date="2023" name="bioRxiv">
        <title>Conserved and derived expression patterns and positive selection on dental genes reveal complex evolutionary context of ever-growing rodent molars.</title>
        <authorList>
            <person name="Calamari Z.T."/>
            <person name="Song A."/>
            <person name="Cohen E."/>
            <person name="Akter M."/>
            <person name="Roy R.D."/>
            <person name="Hallikas O."/>
            <person name="Christensen M.M."/>
            <person name="Li P."/>
            <person name="Marangoni P."/>
            <person name="Jernvall J."/>
            <person name="Klein O.D."/>
        </authorList>
    </citation>
    <scope>NUCLEOTIDE SEQUENCE [LARGE SCALE GENOMIC DNA]</scope>
    <source>
        <strain evidence="17">V071</strain>
    </source>
</reference>